<evidence type="ECO:0000313" key="3">
    <source>
        <dbReference type="Proteomes" id="UP000198551"/>
    </source>
</evidence>
<keyword evidence="1" id="KW-0472">Membrane</keyword>
<protein>
    <submittedName>
        <fullName evidence="2">Uncharacterized protein</fullName>
    </submittedName>
</protein>
<name>A0A1C4UF61_9ACTN</name>
<feature type="transmembrane region" description="Helical" evidence="1">
    <location>
        <begin position="99"/>
        <end position="118"/>
    </location>
</feature>
<organism evidence="2 3">
    <name type="scientific">Micromonospora marina</name>
    <dbReference type="NCBI Taxonomy" id="307120"/>
    <lineage>
        <taxon>Bacteria</taxon>
        <taxon>Bacillati</taxon>
        <taxon>Actinomycetota</taxon>
        <taxon>Actinomycetes</taxon>
        <taxon>Micromonosporales</taxon>
        <taxon>Micromonosporaceae</taxon>
        <taxon>Micromonospora</taxon>
    </lineage>
</organism>
<dbReference type="Proteomes" id="UP000198551">
    <property type="component" value="Unassembled WGS sequence"/>
</dbReference>
<gene>
    <name evidence="2" type="ORF">GA0070215_101443</name>
</gene>
<evidence type="ECO:0000313" key="2">
    <source>
        <dbReference type="EMBL" id="SCE70292.1"/>
    </source>
</evidence>
<keyword evidence="1" id="KW-1133">Transmembrane helix</keyword>
<dbReference type="AlphaFoldDB" id="A0A1C4UF61"/>
<sequence>MAAYPSGSHSFLQADSTRAFLSIDRLARTGGGVTVVTVKVASLEVTCCSPNEPFALAMLTISPAATSASVTVYVPVQVVLAPGASEVVAQVMPVTLSSVIAMAVIGSVVPVLAFPTVYV</sequence>
<keyword evidence="1" id="KW-0812">Transmembrane</keyword>
<evidence type="ECO:0000256" key="1">
    <source>
        <dbReference type="SAM" id="Phobius"/>
    </source>
</evidence>
<reference evidence="3" key="1">
    <citation type="submission" date="2016-06" db="EMBL/GenBank/DDBJ databases">
        <authorList>
            <person name="Varghese N."/>
        </authorList>
    </citation>
    <scope>NUCLEOTIDE SEQUENCE [LARGE SCALE GENOMIC DNA]</scope>
    <source>
        <strain evidence="3">DSM 45555</strain>
    </source>
</reference>
<accession>A0A1C4UF61</accession>
<proteinExistence type="predicted"/>
<keyword evidence="3" id="KW-1185">Reference proteome</keyword>
<dbReference type="EMBL" id="FMCV01000001">
    <property type="protein sequence ID" value="SCE70292.1"/>
    <property type="molecule type" value="Genomic_DNA"/>
</dbReference>